<dbReference type="PANTHER" id="PTHR35578:SF6">
    <property type="entry name" value="PROLINE-RICH TRANSMEMBRANE PROTEIN 4"/>
    <property type="match status" value="1"/>
</dbReference>
<name>A0A7R8W8G4_9CRUS</name>
<feature type="region of interest" description="Disordered" evidence="7">
    <location>
        <begin position="148"/>
        <end position="172"/>
    </location>
</feature>
<evidence type="ECO:0000256" key="5">
    <source>
        <dbReference type="ARBA" id="ARBA00022989"/>
    </source>
</evidence>
<dbReference type="InterPro" id="IPR052836">
    <property type="entry name" value="PRRT_domain-containing"/>
</dbReference>
<feature type="transmembrane region" description="Helical" evidence="8">
    <location>
        <begin position="258"/>
        <end position="279"/>
    </location>
</feature>
<evidence type="ECO:0000313" key="11">
    <source>
        <dbReference type="EMBL" id="CAD7226874.1"/>
    </source>
</evidence>
<evidence type="ECO:0000256" key="6">
    <source>
        <dbReference type="ARBA" id="ARBA00023136"/>
    </source>
</evidence>
<evidence type="ECO:0000256" key="1">
    <source>
        <dbReference type="ARBA" id="ARBA00004141"/>
    </source>
</evidence>
<keyword evidence="2" id="KW-0597">Phosphoprotein</keyword>
<feature type="transmembrane region" description="Helical" evidence="8">
    <location>
        <begin position="190"/>
        <end position="208"/>
    </location>
</feature>
<feature type="chain" id="PRO_5043624566" description="Proline-rich transmembrane protein 3/4 domain-containing protein" evidence="9">
    <location>
        <begin position="19"/>
        <end position="930"/>
    </location>
</feature>
<feature type="transmembrane region" description="Helical" evidence="8">
    <location>
        <begin position="220"/>
        <end position="238"/>
    </location>
</feature>
<keyword evidence="5 8" id="KW-1133">Transmembrane helix</keyword>
<feature type="compositionally biased region" description="Basic residues" evidence="7">
    <location>
        <begin position="918"/>
        <end position="930"/>
    </location>
</feature>
<keyword evidence="4 9" id="KW-0732">Signal</keyword>
<dbReference type="OrthoDB" id="10066605at2759"/>
<dbReference type="PANTHER" id="PTHR35578">
    <property type="entry name" value="PROLINE-RICH TRANSMEMBRANE PROTEIN 4-RELATED"/>
    <property type="match status" value="1"/>
</dbReference>
<feature type="transmembrane region" description="Helical" evidence="8">
    <location>
        <begin position="291"/>
        <end position="317"/>
    </location>
</feature>
<feature type="compositionally biased region" description="Basic and acidic residues" evidence="7">
    <location>
        <begin position="157"/>
        <end position="171"/>
    </location>
</feature>
<feature type="compositionally biased region" description="Low complexity" evidence="7">
    <location>
        <begin position="770"/>
        <end position="782"/>
    </location>
</feature>
<protein>
    <recommendedName>
        <fullName evidence="10">Proline-rich transmembrane protein 3/4 domain-containing protein</fullName>
    </recommendedName>
</protein>
<feature type="compositionally biased region" description="Basic and acidic residues" evidence="7">
    <location>
        <begin position="668"/>
        <end position="685"/>
    </location>
</feature>
<dbReference type="Pfam" id="PF25987">
    <property type="entry name" value="PRRT3"/>
    <property type="match status" value="1"/>
</dbReference>
<dbReference type="AlphaFoldDB" id="A0A7R8W8G4"/>
<evidence type="ECO:0000256" key="9">
    <source>
        <dbReference type="SAM" id="SignalP"/>
    </source>
</evidence>
<comment type="subcellular location">
    <subcellularLocation>
        <location evidence="1">Membrane</location>
        <topology evidence="1">Multi-pass membrane protein</topology>
    </subcellularLocation>
</comment>
<evidence type="ECO:0000256" key="4">
    <source>
        <dbReference type="ARBA" id="ARBA00022729"/>
    </source>
</evidence>
<accession>A0A7R8W8G4</accession>
<feature type="region of interest" description="Disordered" evidence="7">
    <location>
        <begin position="62"/>
        <end position="94"/>
    </location>
</feature>
<keyword evidence="6 8" id="KW-0472">Membrane</keyword>
<evidence type="ECO:0000259" key="10">
    <source>
        <dbReference type="Pfam" id="PF25987"/>
    </source>
</evidence>
<feature type="region of interest" description="Disordered" evidence="7">
    <location>
        <begin position="858"/>
        <end position="930"/>
    </location>
</feature>
<evidence type="ECO:0000256" key="3">
    <source>
        <dbReference type="ARBA" id="ARBA00022692"/>
    </source>
</evidence>
<proteinExistence type="predicted"/>
<feature type="transmembrane region" description="Helical" evidence="8">
    <location>
        <begin position="323"/>
        <end position="347"/>
    </location>
</feature>
<feature type="region of interest" description="Disordered" evidence="7">
    <location>
        <begin position="656"/>
        <end position="845"/>
    </location>
</feature>
<feature type="domain" description="Proline-rich transmembrane protein 3/4" evidence="10">
    <location>
        <begin position="179"/>
        <end position="453"/>
    </location>
</feature>
<evidence type="ECO:0000256" key="2">
    <source>
        <dbReference type="ARBA" id="ARBA00022553"/>
    </source>
</evidence>
<reference evidence="11" key="1">
    <citation type="submission" date="2020-11" db="EMBL/GenBank/DDBJ databases">
        <authorList>
            <person name="Tran Van P."/>
        </authorList>
    </citation>
    <scope>NUCLEOTIDE SEQUENCE</scope>
</reference>
<dbReference type="EMBL" id="OB660957">
    <property type="protein sequence ID" value="CAD7226874.1"/>
    <property type="molecule type" value="Genomic_DNA"/>
</dbReference>
<dbReference type="InterPro" id="IPR059081">
    <property type="entry name" value="PRRT3-4"/>
</dbReference>
<gene>
    <name evidence="11" type="ORF">CTOB1V02_LOCUS4788</name>
</gene>
<evidence type="ECO:0000256" key="8">
    <source>
        <dbReference type="SAM" id="Phobius"/>
    </source>
</evidence>
<feature type="transmembrane region" description="Helical" evidence="8">
    <location>
        <begin position="391"/>
        <end position="416"/>
    </location>
</feature>
<evidence type="ECO:0000256" key="7">
    <source>
        <dbReference type="SAM" id="MobiDB-lite"/>
    </source>
</evidence>
<feature type="region of interest" description="Disordered" evidence="7">
    <location>
        <begin position="564"/>
        <end position="641"/>
    </location>
</feature>
<feature type="signal peptide" evidence="9">
    <location>
        <begin position="1"/>
        <end position="18"/>
    </location>
</feature>
<feature type="transmembrane region" description="Helical" evidence="8">
    <location>
        <begin position="436"/>
        <end position="457"/>
    </location>
</feature>
<keyword evidence="3 8" id="KW-0812">Transmembrane</keyword>
<feature type="compositionally biased region" description="Polar residues" evidence="7">
    <location>
        <begin position="795"/>
        <end position="812"/>
    </location>
</feature>
<sequence>MEKWKISAAILILYVCSGVSLDLGSRYMNMEEKIAAVFNKVAHKDTDKTKKEETPFVVVPPRRTTSTTTTTTTTTSTTKPTTTTSTTTTRPPTTTREEHVFVDGYPAFDAEERHILGVNGDPRLQHPPEAYTVSPSATSVYLNFAGEEKPSVQNRSHSTEKPPSDSPKAEPPRQAYMSTVMLKLGLYWDVHIYVFGIVYVCLGVYAALSILRALKLPTKGYLMAVIVFMLIWSLIRSVEILYDAYNAQGKVSRILGNVLSNLCPPIASAAFAFLFLGILQSSNVRLCTAYFQNPITLCGIVTLHSLVAIVTAILVGWHPEGHFMFLVFNVANLVWLILLAAMFMWNFKKLMSTSRRTENDFAHELFSHYHLEGHLVTRPTARPTLSRATNITIFISLVGVGLSTIMLFGLIFLFGAWNERSPLPWPWWGYQITTRFLEALFSALLIYVASNPLRYFYLTRAKVIMEAPSKCSVFCMSPCESETWQSAGEPKNVEYSSHTTAIPIVNGEHVYASSGYNSGKNLTLVSVGGRIYNDHQAMYPGYCYSISRDQRRCGGCRPPVPNSVASEMQRQHSPRPSASTLGPCGCGSRMPLPTQGTLPASHMGRCGTRAHPPAQPPHHLQTPPASPHYWEPRLVTGNRMPDSSAIYQEPIDLNAQQKQQQGLMQYHSPKDGPHGLSTTEDKPGSLRDGGGYRSSKGPKGSQVRSKRHGGGERSESHKRKRSSNARSSSYRHQFPKTNFGSSEDETEGHLRAPVSSEPMFNGRLRDCDDQSSTSSQGSSVQGHEGGEGEESPSQVNSLTQFLQNSKPPTQAEGQDAGIGSHPPNPPQSFGRHRPSSGSNNSIDVSEGVHQHSYLYSPLDCEGASRGSSLRRSWSDGRVDAGSPDSDTASKPLLSMIIPAPPPPALIPSKKEPPDTSKSKSRHSRNGRGIN</sequence>
<feature type="compositionally biased region" description="Basic and acidic residues" evidence="7">
    <location>
        <begin position="908"/>
        <end position="917"/>
    </location>
</feature>
<organism evidence="11">
    <name type="scientific">Cyprideis torosa</name>
    <dbReference type="NCBI Taxonomy" id="163714"/>
    <lineage>
        <taxon>Eukaryota</taxon>
        <taxon>Metazoa</taxon>
        <taxon>Ecdysozoa</taxon>
        <taxon>Arthropoda</taxon>
        <taxon>Crustacea</taxon>
        <taxon>Oligostraca</taxon>
        <taxon>Ostracoda</taxon>
        <taxon>Podocopa</taxon>
        <taxon>Podocopida</taxon>
        <taxon>Cytherocopina</taxon>
        <taxon>Cytheroidea</taxon>
        <taxon>Cytherideidae</taxon>
        <taxon>Cyprideis</taxon>
    </lineage>
</organism>